<name>A0ABY1JPL8_9BACL</name>
<evidence type="ECO:0000259" key="1">
    <source>
        <dbReference type="PROSITE" id="PS51186"/>
    </source>
</evidence>
<dbReference type="Proteomes" id="UP000186666">
    <property type="component" value="Unassembled WGS sequence"/>
</dbReference>
<reference evidence="2 3" key="1">
    <citation type="submission" date="2017-01" db="EMBL/GenBank/DDBJ databases">
        <authorList>
            <person name="Varghese N."/>
            <person name="Submissions S."/>
        </authorList>
    </citation>
    <scope>NUCLEOTIDE SEQUENCE [LARGE SCALE GENOMIC DNA]</scope>
    <source>
        <strain evidence="2 3">ATCC 23464</strain>
    </source>
</reference>
<dbReference type="SUPFAM" id="SSF55729">
    <property type="entry name" value="Acyl-CoA N-acyltransferases (Nat)"/>
    <property type="match status" value="1"/>
</dbReference>
<accession>A0ABY1JPL8</accession>
<dbReference type="Pfam" id="PF00583">
    <property type="entry name" value="Acetyltransf_1"/>
    <property type="match status" value="1"/>
</dbReference>
<evidence type="ECO:0000313" key="3">
    <source>
        <dbReference type="Proteomes" id="UP000186666"/>
    </source>
</evidence>
<organism evidence="2 3">
    <name type="scientific">Paenibacillus macquariensis</name>
    <dbReference type="NCBI Taxonomy" id="948756"/>
    <lineage>
        <taxon>Bacteria</taxon>
        <taxon>Bacillati</taxon>
        <taxon>Bacillota</taxon>
        <taxon>Bacilli</taxon>
        <taxon>Bacillales</taxon>
        <taxon>Paenibacillaceae</taxon>
        <taxon>Paenibacillus</taxon>
    </lineage>
</organism>
<keyword evidence="3" id="KW-1185">Reference proteome</keyword>
<dbReference type="PROSITE" id="PS51186">
    <property type="entry name" value="GNAT"/>
    <property type="match status" value="1"/>
</dbReference>
<dbReference type="EMBL" id="FTNK01000002">
    <property type="protein sequence ID" value="SIQ53787.1"/>
    <property type="molecule type" value="Genomic_DNA"/>
</dbReference>
<proteinExistence type="predicted"/>
<feature type="domain" description="N-acetyltransferase" evidence="1">
    <location>
        <begin position="1"/>
        <end position="159"/>
    </location>
</feature>
<dbReference type="InterPro" id="IPR016181">
    <property type="entry name" value="Acyl_CoA_acyltransferase"/>
</dbReference>
<comment type="caution">
    <text evidence="2">The sequence shown here is derived from an EMBL/GenBank/DDBJ whole genome shotgun (WGS) entry which is preliminary data.</text>
</comment>
<evidence type="ECO:0000313" key="2">
    <source>
        <dbReference type="EMBL" id="SIQ53787.1"/>
    </source>
</evidence>
<dbReference type="RefSeq" id="WP_068581543.1">
    <property type="nucleotide sequence ID" value="NZ_FTNK01000002.1"/>
</dbReference>
<gene>
    <name evidence="2" type="ORF">SAMN05421578_102471</name>
</gene>
<sequence>MNIRLFALHDQQEVVNIMKEHPLQFPNFIIDKYPIRWSSFLSSSIDNIKSQFYVAYNESDHIVGHAGYIFNDEEDLYEIVGVAVKNDCQRQGIGKVLINTICNEIKKVNEKMVILYTLGHVGNEDTMNFYRNIGFDMVNHENDFFQKGYHRVTFTKTIAY</sequence>
<dbReference type="Gene3D" id="3.40.630.30">
    <property type="match status" value="1"/>
</dbReference>
<dbReference type="InterPro" id="IPR000182">
    <property type="entry name" value="GNAT_dom"/>
</dbReference>
<protein>
    <submittedName>
        <fullName evidence="2">Acetyltransferase (GNAT) domain-containing protein</fullName>
    </submittedName>
</protein>
<dbReference type="CDD" id="cd04301">
    <property type="entry name" value="NAT_SF"/>
    <property type="match status" value="1"/>
</dbReference>